<feature type="region of interest" description="Disordered" evidence="2">
    <location>
        <begin position="1024"/>
        <end position="1173"/>
    </location>
</feature>
<feature type="coiled-coil region" evidence="1">
    <location>
        <begin position="714"/>
        <end position="741"/>
    </location>
</feature>
<sequence length="1212" mass="136695">MNWVQKILTLFADDFCGHWTITNLQDWKAVISDLTLLLETLATYNLKVNLQKTALLINLKGRSAKKVLRQHTRHKAGDTFLVLVVHGKECLLKIKESHTYLGTIISYRNRRDLNIGHRISSAQTRYQQLRKILNGRGPLSIKYRLRLWQACIPPSLTYSLEATGCTSKGLQRLKIVATRHLRAILREPAHLHHVKTSAIWERAKLPTPEQSILARMTKFRANRNPAHTPHGPDLIMNTQVVEQISSLIAGMQEAMQPLEHLDLTPPEEAQPTPNTGFACAHCDHVLPTAHARLIHYAIKHPEAMNTEAPRPQTIFHAPDHAINGLPTCKLCHRNFTKWQQLKLHIEKGIRCQSQQPQLTHSMGDLETEIFEHCMPSGAAEAGTEHANKRARPDIRQANGRRGRPPYHAPLGQSPWRQQSGYQTPAQDSQIRLLSKIVLKHEEQLAALRKDTQFVLFFRQDDKSILPSLMNVSREWKAKQAAGDQSIQSSQRTVLISCLLRELLARIQRVVATEPGRESLKKAEWLTGSNAWTYMRWSPKLRKLVADVSKEPLVHDEAVRIISELQKSMRGEIIHRFQSTINLAKLEEQGAQQAIFHLGVSLRGSEATEVYEQFRKLAGLSLTSLAGFSMKVDDQQRPPMAQHLAQMTYGGGHFNVLSRGAQSHVLDDAKTKEPATNAFLDQVSLKLEASAMSDESGMNHFLLRKYGDTWTAAHLSLMEYQLKELEAQMMLMQRHVDNMQSQMHSLQLLVHRHAYLYSNRVTNKAMNNNRQKIRFEVSPSEVRLQQRIAANATAQTTMARRFVERLIISNQELVLKRAITAWQSQRQQAMLTSAAVDSMTNVQKEAAMELAFLGWKTQTAKEQASLSRGRFRLDVAYMLQRQGFWMSMLGCATETEDLFLVQETSLAYAEAVKQLELTRRICDPLRYVFLDEADTALEDEGDDDVSEQILGAMDVRLLPIVTLGVEKGLADVAAVDMDAWLKEEAEALVVVPENADTVDPLRVEVLKAELAVAQDMACAAQQKFGVDTGDGDEEPCKLRRKRPMGSEDGKPLDGLKSKNSMEELAESAEAGSEEEPEEHDEEPEEHDDESMAKDEDEKGQKRATKDKKEKKGKKEKTKHTKNGKNKKEKKDKKEKKESKPSKPKANPAKLKKSKAETEDDPKGPKATPKVKAKKLRLQKLCQSRTEAAAAAEASTAKRPTTLTELFGKAKVDE</sequence>
<protein>
    <recommendedName>
        <fullName evidence="5">C2H2-type domain-containing protein</fullName>
    </recommendedName>
</protein>
<evidence type="ECO:0000256" key="1">
    <source>
        <dbReference type="SAM" id="Coils"/>
    </source>
</evidence>
<feature type="compositionally biased region" description="Basic and acidic residues" evidence="2">
    <location>
        <begin position="1152"/>
        <end position="1162"/>
    </location>
</feature>
<name>A0A1Q9CKW2_SYMMI</name>
<dbReference type="EMBL" id="LSRX01001109">
    <property type="protein sequence ID" value="OLP83545.1"/>
    <property type="molecule type" value="Genomic_DNA"/>
</dbReference>
<dbReference type="OrthoDB" id="410104at2759"/>
<feature type="compositionally biased region" description="Basic and acidic residues" evidence="2">
    <location>
        <begin position="1088"/>
        <end position="1099"/>
    </location>
</feature>
<organism evidence="3 4">
    <name type="scientific">Symbiodinium microadriaticum</name>
    <name type="common">Dinoflagellate</name>
    <name type="synonym">Zooxanthella microadriatica</name>
    <dbReference type="NCBI Taxonomy" id="2951"/>
    <lineage>
        <taxon>Eukaryota</taxon>
        <taxon>Sar</taxon>
        <taxon>Alveolata</taxon>
        <taxon>Dinophyceae</taxon>
        <taxon>Suessiales</taxon>
        <taxon>Symbiodiniaceae</taxon>
        <taxon>Symbiodinium</taxon>
    </lineage>
</organism>
<proteinExistence type="predicted"/>
<comment type="caution">
    <text evidence="3">The sequence shown here is derived from an EMBL/GenBank/DDBJ whole genome shotgun (WGS) entry which is preliminary data.</text>
</comment>
<feature type="compositionally biased region" description="Acidic residues" evidence="2">
    <location>
        <begin position="1062"/>
        <end position="1087"/>
    </location>
</feature>
<evidence type="ECO:0000256" key="2">
    <source>
        <dbReference type="SAM" id="MobiDB-lite"/>
    </source>
</evidence>
<feature type="compositionally biased region" description="Basic residues" evidence="2">
    <location>
        <begin position="1100"/>
        <end position="1132"/>
    </location>
</feature>
<keyword evidence="1" id="KW-0175">Coiled coil</keyword>
<keyword evidence="4" id="KW-1185">Reference proteome</keyword>
<dbReference type="AlphaFoldDB" id="A0A1Q9CKW2"/>
<accession>A0A1Q9CKW2</accession>
<evidence type="ECO:0008006" key="5">
    <source>
        <dbReference type="Google" id="ProtNLM"/>
    </source>
</evidence>
<feature type="compositionally biased region" description="Basic and acidic residues" evidence="2">
    <location>
        <begin position="1043"/>
        <end position="1060"/>
    </location>
</feature>
<feature type="compositionally biased region" description="Basic and acidic residues" evidence="2">
    <location>
        <begin position="382"/>
        <end position="394"/>
    </location>
</feature>
<evidence type="ECO:0000313" key="3">
    <source>
        <dbReference type="EMBL" id="OLP83545.1"/>
    </source>
</evidence>
<gene>
    <name evidence="3" type="ORF">AK812_SmicGene35684</name>
</gene>
<feature type="region of interest" description="Disordered" evidence="2">
    <location>
        <begin position="379"/>
        <end position="422"/>
    </location>
</feature>
<evidence type="ECO:0000313" key="4">
    <source>
        <dbReference type="Proteomes" id="UP000186817"/>
    </source>
</evidence>
<reference evidence="3 4" key="1">
    <citation type="submission" date="2016-02" db="EMBL/GenBank/DDBJ databases">
        <title>Genome analysis of coral dinoflagellate symbionts highlights evolutionary adaptations to a symbiotic lifestyle.</title>
        <authorList>
            <person name="Aranda M."/>
            <person name="Li Y."/>
            <person name="Liew Y.J."/>
            <person name="Baumgarten S."/>
            <person name="Simakov O."/>
            <person name="Wilson M."/>
            <person name="Piel J."/>
            <person name="Ashoor H."/>
            <person name="Bougouffa S."/>
            <person name="Bajic V.B."/>
            <person name="Ryu T."/>
            <person name="Ravasi T."/>
            <person name="Bayer T."/>
            <person name="Micklem G."/>
            <person name="Kim H."/>
            <person name="Bhak J."/>
            <person name="Lajeunesse T.C."/>
            <person name="Voolstra C.R."/>
        </authorList>
    </citation>
    <scope>NUCLEOTIDE SEQUENCE [LARGE SCALE GENOMIC DNA]</scope>
    <source>
        <strain evidence="3 4">CCMP2467</strain>
    </source>
</reference>
<dbReference type="Proteomes" id="UP000186817">
    <property type="component" value="Unassembled WGS sequence"/>
</dbReference>